<dbReference type="GO" id="GO:0004721">
    <property type="term" value="F:phosphoprotein phosphatase activity"/>
    <property type="evidence" value="ECO:0007669"/>
    <property type="project" value="UniProtKB-KW"/>
</dbReference>
<dbReference type="SUPFAM" id="SSF52949">
    <property type="entry name" value="Macro domain-like"/>
    <property type="match status" value="1"/>
</dbReference>
<feature type="compositionally biased region" description="Polar residues" evidence="7">
    <location>
        <begin position="18"/>
        <end position="35"/>
    </location>
</feature>
<evidence type="ECO:0000256" key="3">
    <source>
        <dbReference type="ARBA" id="ARBA00012983"/>
    </source>
</evidence>
<evidence type="ECO:0000313" key="10">
    <source>
        <dbReference type="Proteomes" id="UP000800092"/>
    </source>
</evidence>
<evidence type="ECO:0000256" key="2">
    <source>
        <dbReference type="ARBA" id="ARBA00006575"/>
    </source>
</evidence>
<dbReference type="Proteomes" id="UP000800092">
    <property type="component" value="Unassembled WGS sequence"/>
</dbReference>
<evidence type="ECO:0000256" key="6">
    <source>
        <dbReference type="ARBA" id="ARBA00034427"/>
    </source>
</evidence>
<dbReference type="OrthoDB" id="2155246at2759"/>
<keyword evidence="5" id="KW-0904">Protein phosphatase</keyword>
<evidence type="ECO:0000256" key="5">
    <source>
        <dbReference type="ARBA" id="ARBA00022912"/>
    </source>
</evidence>
<dbReference type="InterPro" id="IPR043472">
    <property type="entry name" value="Macro_dom-like"/>
</dbReference>
<dbReference type="EC" id="3.1.3.84" evidence="3"/>
<comment type="function">
    <text evidence="1">Highly specific phosphatase involved in the metabolism of ADP-ribose 1''-phosphate (Appr1p) which is produced as a consequence of tRNA splicing.</text>
</comment>
<feature type="region of interest" description="Disordered" evidence="7">
    <location>
        <begin position="1"/>
        <end position="50"/>
    </location>
</feature>
<dbReference type="InterPro" id="IPR002589">
    <property type="entry name" value="Macro_dom"/>
</dbReference>
<keyword evidence="5" id="KW-0378">Hydrolase</keyword>
<dbReference type="AlphaFoldDB" id="A0A6A6GXM2"/>
<dbReference type="PANTHER" id="PTHR12521">
    <property type="entry name" value="PROTEIN C6ORF130"/>
    <property type="match status" value="1"/>
</dbReference>
<dbReference type="Gene3D" id="3.40.220.10">
    <property type="entry name" value="Leucine Aminopeptidase, subunit E, domain 1"/>
    <property type="match status" value="1"/>
</dbReference>
<keyword evidence="10" id="KW-1185">Reference proteome</keyword>
<dbReference type="PANTHER" id="PTHR12521:SF0">
    <property type="entry name" value="ADP-RIBOSE GLYCOHYDROLASE OARD1"/>
    <property type="match status" value="1"/>
</dbReference>
<evidence type="ECO:0000259" key="8">
    <source>
        <dbReference type="PROSITE" id="PS51154"/>
    </source>
</evidence>
<dbReference type="EMBL" id="ML991847">
    <property type="protein sequence ID" value="KAF2230093.1"/>
    <property type="molecule type" value="Genomic_DNA"/>
</dbReference>
<reference evidence="9" key="1">
    <citation type="journal article" date="2020" name="Stud. Mycol.">
        <title>101 Dothideomycetes genomes: a test case for predicting lifestyles and emergence of pathogens.</title>
        <authorList>
            <person name="Haridas S."/>
            <person name="Albert R."/>
            <person name="Binder M."/>
            <person name="Bloem J."/>
            <person name="Labutti K."/>
            <person name="Salamov A."/>
            <person name="Andreopoulos B."/>
            <person name="Baker S."/>
            <person name="Barry K."/>
            <person name="Bills G."/>
            <person name="Bluhm B."/>
            <person name="Cannon C."/>
            <person name="Castanera R."/>
            <person name="Culley D."/>
            <person name="Daum C."/>
            <person name="Ezra D."/>
            <person name="Gonzalez J."/>
            <person name="Henrissat B."/>
            <person name="Kuo A."/>
            <person name="Liang C."/>
            <person name="Lipzen A."/>
            <person name="Lutzoni F."/>
            <person name="Magnuson J."/>
            <person name="Mondo S."/>
            <person name="Nolan M."/>
            <person name="Ohm R."/>
            <person name="Pangilinan J."/>
            <person name="Park H.-J."/>
            <person name="Ramirez L."/>
            <person name="Alfaro M."/>
            <person name="Sun H."/>
            <person name="Tritt A."/>
            <person name="Yoshinaga Y."/>
            <person name="Zwiers L.-H."/>
            <person name="Turgeon B."/>
            <person name="Goodwin S."/>
            <person name="Spatafora J."/>
            <person name="Crous P."/>
            <person name="Grigoriev I."/>
        </authorList>
    </citation>
    <scope>NUCLEOTIDE SEQUENCE</scope>
    <source>
        <strain evidence="9">Tuck. ex Michener</strain>
    </source>
</reference>
<dbReference type="Pfam" id="PF01661">
    <property type="entry name" value="Macro"/>
    <property type="match status" value="1"/>
</dbReference>
<dbReference type="GO" id="GO:0140291">
    <property type="term" value="P:peptidyl-glutamate ADP-deribosylation"/>
    <property type="evidence" value="ECO:0007669"/>
    <property type="project" value="TreeGrafter"/>
</dbReference>
<dbReference type="SMART" id="SM00506">
    <property type="entry name" value="A1pp"/>
    <property type="match status" value="1"/>
</dbReference>
<sequence>MASKRTALQLENEVDSGQPPTKSTKLVENDTASLNRDTRTQPDQGSDGGESQLLQIEEQVGDIFDAPENSVLIHACNCEGSWGAGIAAAFRKQYPKAFQKYKAHCKESSATQLRGTAYLIEPCEENDPPKHFIGCLFTSGGRGKTKDKPNAILERTAPAMRDLLRQIADVKGDRDVAEIRTCQINSGLFKVPWDKTKTALEEIRLESKGWPSTVIVYSRD</sequence>
<dbReference type="InterPro" id="IPR050892">
    <property type="entry name" value="ADP-ribose_metab_enzymes"/>
</dbReference>
<comment type="similarity">
    <text evidence="2">Belongs to the POA1 family.</text>
</comment>
<comment type="catalytic activity">
    <reaction evidence="6">
        <text>ADP-alpha-D-ribose 1''-phosphate + H2O = ADP-D-ribose + phosphate</text>
        <dbReference type="Rhea" id="RHEA:25029"/>
        <dbReference type="ChEBI" id="CHEBI:15377"/>
        <dbReference type="ChEBI" id="CHEBI:43474"/>
        <dbReference type="ChEBI" id="CHEBI:57967"/>
        <dbReference type="ChEBI" id="CHEBI:58753"/>
        <dbReference type="EC" id="3.1.3.84"/>
    </reaction>
</comment>
<evidence type="ECO:0000313" key="9">
    <source>
        <dbReference type="EMBL" id="KAF2230093.1"/>
    </source>
</evidence>
<evidence type="ECO:0000256" key="1">
    <source>
        <dbReference type="ARBA" id="ARBA00002432"/>
    </source>
</evidence>
<proteinExistence type="inferred from homology"/>
<protein>
    <recommendedName>
        <fullName evidence="4">ADP-ribose 1''-phosphate phosphatase</fullName>
        <ecNumber evidence="3">3.1.3.84</ecNumber>
    </recommendedName>
</protein>
<organism evidence="9 10">
    <name type="scientific">Viridothelium virens</name>
    <name type="common">Speckled blister lichen</name>
    <name type="synonym">Trypethelium virens</name>
    <dbReference type="NCBI Taxonomy" id="1048519"/>
    <lineage>
        <taxon>Eukaryota</taxon>
        <taxon>Fungi</taxon>
        <taxon>Dikarya</taxon>
        <taxon>Ascomycota</taxon>
        <taxon>Pezizomycotina</taxon>
        <taxon>Dothideomycetes</taxon>
        <taxon>Dothideomycetes incertae sedis</taxon>
        <taxon>Trypetheliales</taxon>
        <taxon>Trypetheliaceae</taxon>
        <taxon>Viridothelium</taxon>
    </lineage>
</organism>
<gene>
    <name evidence="9" type="ORF">EV356DRAFT_509385</name>
</gene>
<dbReference type="CDD" id="cd02901">
    <property type="entry name" value="Macro_Poa1p-like"/>
    <property type="match status" value="1"/>
</dbReference>
<feature type="domain" description="Macro" evidence="8">
    <location>
        <begin position="43"/>
        <end position="220"/>
    </location>
</feature>
<evidence type="ECO:0000256" key="4">
    <source>
        <dbReference type="ARBA" id="ARBA00019744"/>
    </source>
</evidence>
<dbReference type="PROSITE" id="PS51154">
    <property type="entry name" value="MACRO"/>
    <property type="match status" value="1"/>
</dbReference>
<evidence type="ECO:0000256" key="7">
    <source>
        <dbReference type="SAM" id="MobiDB-lite"/>
    </source>
</evidence>
<name>A0A6A6GXM2_VIRVR</name>
<accession>A0A6A6GXM2</accession>